<comment type="subunit">
    <text evidence="9">Homohexamer. The oligomerization is ATP-dependent.</text>
</comment>
<feature type="coiled-coil region" evidence="12">
    <location>
        <begin position="50"/>
        <end position="114"/>
    </location>
</feature>
<evidence type="ECO:0000256" key="11">
    <source>
        <dbReference type="RuleBase" id="RU004432"/>
    </source>
</evidence>
<dbReference type="SUPFAM" id="SSF81923">
    <property type="entry name" value="Double Clp-N motif"/>
    <property type="match status" value="1"/>
</dbReference>
<comment type="caution">
    <text evidence="14">The sequence shown here is derived from an EMBL/GenBank/DDBJ whole genome shotgun (WGS) entry which is preliminary data.</text>
</comment>
<feature type="coiled-coil region" evidence="12">
    <location>
        <begin position="405"/>
        <end position="533"/>
    </location>
</feature>
<dbReference type="RefSeq" id="WP_269552755.1">
    <property type="nucleotide sequence ID" value="NZ_CBDRND010000030.1"/>
</dbReference>
<proteinExistence type="inferred from homology"/>
<dbReference type="SUPFAM" id="SSF52540">
    <property type="entry name" value="P-loop containing nucleoside triphosphate hydrolases"/>
    <property type="match status" value="2"/>
</dbReference>
<evidence type="ECO:0000256" key="6">
    <source>
        <dbReference type="ARBA" id="ARBA00023016"/>
    </source>
</evidence>
<comment type="subcellular location">
    <subcellularLocation>
        <location evidence="12">Cytoplasm</location>
    </subcellularLocation>
</comment>
<accession>A0ABT6C1K8</accession>
<dbReference type="EMBL" id="JAKJLQ010000044">
    <property type="protein sequence ID" value="MDF6104014.1"/>
    <property type="molecule type" value="Genomic_DNA"/>
</dbReference>
<gene>
    <name evidence="12 14" type="primary">clpB</name>
    <name evidence="14" type="ORF">L2299_23590</name>
</gene>
<keyword evidence="15" id="KW-1185">Reference proteome</keyword>
<sequence>MDTGSLTERSREALQEAQNIATRMGHTEVDGEHLLLALVDQQEGLVPRLLEQAGANVDALRSDLEQALMRRPKVSGPGATPGQVMITQRLAKLLDAAEREAKRLKDSYVSVEHLVMALSEEGSTSAAGRVLTSHGVTRETFLAALTTVRGNQRVTSASPEGAYEALEKYGRDLVSEGRAGKLDPVIGRDAEIRRVTQILSRKTKNNPVLIGDPGVGKTAIVEGLAQRIVRGDVPEGLRDKTIFSLDMGSLVAGAKYRGEFEERLQAVLSEVKAAEGRILLFVDELHTVVGAGSVGGEGSLDAGNMLKPMLARGELHMIGATTLDEYRKHIESDAALERRFQTVLVDEPSAEDAISILRGLRERLEVFHGVKIQDGALVAAVTLSHRYITDRFLPDKAIDLVDEACARLRTEIDSMPAELDELTRKVTRLEIEEAALSKETDAASKTRLEELRKELADLRAEADARHAQWEAERQAIRRVQELRGELERLRHEAEEAERNYDLNRAAELRYGEITALERRLEAAEEQLATRQGRNPLLREVVTEDEIAEIVAAWTGIPVARLQEGEREKLLKLDEILHERVIGQDEAVQLVADAVIRARSGIRDPRRPIGSFIFLGPTGVGKTELAKTLASALFDSEDNMVRLDMSEYQERHTVSRLIGAPPGYVGYDEGGQLTEAVRRKPYSVVLFDEIEKAHADVFNTLLQVLDDGRITDSQGRQVDFRNTVIIMTSNIGSQHLLEGVTADGEIKPDARARVLAELRGHFRPEFLNRVDDIVLFTPLTLPQIEYIVELQLADLRNRLSERQIHLNITPEARRLIAEHGFDPVYGARPLRRYIAHEVETKIGRALLRGEIEPGGTIDVTVDDGELSVAYTEQSHGGAGARVGDI</sequence>
<keyword evidence="6 12" id="KW-0346">Stress response</keyword>
<reference evidence="14" key="1">
    <citation type="journal article" date="2022" name="Data Brief">
        <title>Draft genome sequence data of Gordonia hongkongensis strain EUFUS-Z928 isolated from the octocoral Eunicea fusca.</title>
        <authorList>
            <person name="Sanchez-Suarez J."/>
            <person name="Diaz L."/>
            <person name="Melo-Bolivar J."/>
            <person name="Villamil L."/>
        </authorList>
    </citation>
    <scope>NUCLEOTIDE SEQUENCE</scope>
    <source>
        <strain evidence="14">EUFUS-Z928</strain>
    </source>
</reference>
<dbReference type="PROSITE" id="PS51903">
    <property type="entry name" value="CLP_R"/>
    <property type="match status" value="1"/>
</dbReference>
<keyword evidence="4 11" id="KW-0547">Nucleotide-binding</keyword>
<dbReference type="Gene3D" id="1.10.8.60">
    <property type="match status" value="1"/>
</dbReference>
<evidence type="ECO:0000259" key="13">
    <source>
        <dbReference type="PROSITE" id="PS51903"/>
    </source>
</evidence>
<dbReference type="InterPro" id="IPR027417">
    <property type="entry name" value="P-loop_NTPase"/>
</dbReference>
<organism evidence="14 15">
    <name type="scientific">Gordonia hongkongensis</name>
    <dbReference type="NCBI Taxonomy" id="1701090"/>
    <lineage>
        <taxon>Bacteria</taxon>
        <taxon>Bacillati</taxon>
        <taxon>Actinomycetota</taxon>
        <taxon>Actinomycetes</taxon>
        <taxon>Mycobacteriales</taxon>
        <taxon>Gordoniaceae</taxon>
        <taxon>Gordonia</taxon>
    </lineage>
</organism>
<keyword evidence="5 11" id="KW-0067">ATP-binding</keyword>
<evidence type="ECO:0000256" key="8">
    <source>
        <dbReference type="ARBA" id="ARBA00023186"/>
    </source>
</evidence>
<dbReference type="Pfam" id="PF07724">
    <property type="entry name" value="AAA_2"/>
    <property type="match status" value="1"/>
</dbReference>
<comment type="function">
    <text evidence="12">Part of a stress-induced multi-chaperone system, it is involved in the recovery of the cell from heat-induced damage, in cooperation with DnaK, DnaJ and GrpE.</text>
</comment>
<dbReference type="Pfam" id="PF10431">
    <property type="entry name" value="ClpB_D2-small"/>
    <property type="match status" value="1"/>
</dbReference>
<feature type="domain" description="Clp R" evidence="13">
    <location>
        <begin position="3"/>
        <end position="151"/>
    </location>
</feature>
<evidence type="ECO:0000256" key="7">
    <source>
        <dbReference type="ARBA" id="ARBA00023054"/>
    </source>
</evidence>
<evidence type="ECO:0000256" key="9">
    <source>
        <dbReference type="ARBA" id="ARBA00026057"/>
    </source>
</evidence>
<comment type="subunit">
    <text evidence="12">Homohexamer; The oligomerization is ATP-dependent.</text>
</comment>
<dbReference type="Gene3D" id="3.40.50.300">
    <property type="entry name" value="P-loop containing nucleotide triphosphate hydrolases"/>
    <property type="match status" value="3"/>
</dbReference>
<dbReference type="SMART" id="SM00382">
    <property type="entry name" value="AAA"/>
    <property type="match status" value="2"/>
</dbReference>
<keyword evidence="3 10" id="KW-0677">Repeat</keyword>
<comment type="similarity">
    <text evidence="1 11">Belongs to the ClpA/ClpB family.</text>
</comment>
<dbReference type="PROSITE" id="PS00871">
    <property type="entry name" value="CLPAB_2"/>
    <property type="match status" value="1"/>
</dbReference>
<dbReference type="NCBIfam" id="TIGR03346">
    <property type="entry name" value="chaperone_ClpB"/>
    <property type="match status" value="1"/>
</dbReference>
<keyword evidence="8 11" id="KW-0143">Chaperone</keyword>
<evidence type="ECO:0000256" key="3">
    <source>
        <dbReference type="ARBA" id="ARBA00022737"/>
    </source>
</evidence>
<dbReference type="InterPro" id="IPR003593">
    <property type="entry name" value="AAA+_ATPase"/>
</dbReference>
<dbReference type="PROSITE" id="PS00870">
    <property type="entry name" value="CLPAB_1"/>
    <property type="match status" value="1"/>
</dbReference>
<dbReference type="InterPro" id="IPR001270">
    <property type="entry name" value="ClpA/B"/>
</dbReference>
<dbReference type="Pfam" id="PF17871">
    <property type="entry name" value="AAA_lid_9"/>
    <property type="match status" value="1"/>
</dbReference>
<name>A0ABT6C1K8_9ACTN</name>
<protein>
    <recommendedName>
        <fullName evidence="2 12">Chaperone protein ClpB</fullName>
    </recommendedName>
</protein>
<dbReference type="InterPro" id="IPR050130">
    <property type="entry name" value="ClpA_ClpB"/>
</dbReference>
<dbReference type="PRINTS" id="PR00300">
    <property type="entry name" value="CLPPROTEASEA"/>
</dbReference>
<evidence type="ECO:0000256" key="1">
    <source>
        <dbReference type="ARBA" id="ARBA00008675"/>
    </source>
</evidence>
<evidence type="ECO:0000256" key="4">
    <source>
        <dbReference type="ARBA" id="ARBA00022741"/>
    </source>
</evidence>
<dbReference type="InterPro" id="IPR018368">
    <property type="entry name" value="ClpA/B_CS1"/>
</dbReference>
<keyword evidence="12" id="KW-0963">Cytoplasm</keyword>
<dbReference type="Pfam" id="PF00004">
    <property type="entry name" value="AAA"/>
    <property type="match status" value="1"/>
</dbReference>
<dbReference type="PANTHER" id="PTHR11638">
    <property type="entry name" value="ATP-DEPENDENT CLP PROTEASE"/>
    <property type="match status" value="1"/>
</dbReference>
<dbReference type="CDD" id="cd00009">
    <property type="entry name" value="AAA"/>
    <property type="match status" value="1"/>
</dbReference>
<dbReference type="Proteomes" id="UP001152308">
    <property type="component" value="Unassembled WGS sequence"/>
</dbReference>
<dbReference type="InterPro" id="IPR041546">
    <property type="entry name" value="ClpA/ClpB_AAA_lid"/>
</dbReference>
<dbReference type="InterPro" id="IPR019489">
    <property type="entry name" value="Clp_ATPase_C"/>
</dbReference>
<evidence type="ECO:0000256" key="12">
    <source>
        <dbReference type="RuleBase" id="RU362034"/>
    </source>
</evidence>
<dbReference type="SMART" id="SM01086">
    <property type="entry name" value="ClpB_D2-small"/>
    <property type="match status" value="1"/>
</dbReference>
<keyword evidence="7 12" id="KW-0175">Coiled coil</keyword>
<evidence type="ECO:0000313" key="14">
    <source>
        <dbReference type="EMBL" id="MDF6104014.1"/>
    </source>
</evidence>
<evidence type="ECO:0000256" key="5">
    <source>
        <dbReference type="ARBA" id="ARBA00022840"/>
    </source>
</evidence>
<dbReference type="Pfam" id="PF02861">
    <property type="entry name" value="Clp_N"/>
    <property type="match status" value="1"/>
</dbReference>
<evidence type="ECO:0000256" key="10">
    <source>
        <dbReference type="PROSITE-ProRule" id="PRU01251"/>
    </source>
</evidence>
<dbReference type="InterPro" id="IPR017730">
    <property type="entry name" value="Chaperonin_ClpB"/>
</dbReference>
<dbReference type="Gene3D" id="1.10.1780.10">
    <property type="entry name" value="Clp, N-terminal domain"/>
    <property type="match status" value="1"/>
</dbReference>
<dbReference type="CDD" id="cd19499">
    <property type="entry name" value="RecA-like_ClpB_Hsp104-like"/>
    <property type="match status" value="1"/>
</dbReference>
<dbReference type="InterPro" id="IPR003959">
    <property type="entry name" value="ATPase_AAA_core"/>
</dbReference>
<reference evidence="14" key="2">
    <citation type="submission" date="2022-01" db="EMBL/GenBank/DDBJ databases">
        <authorList>
            <person name="Sanchez-Suarez J."/>
            <person name="Villamil L."/>
            <person name="Diaz L.E."/>
        </authorList>
    </citation>
    <scope>NUCLEOTIDE SEQUENCE</scope>
    <source>
        <strain evidence="14">EUFUS-Z928</strain>
    </source>
</reference>
<evidence type="ECO:0000256" key="2">
    <source>
        <dbReference type="ARBA" id="ARBA00017574"/>
    </source>
</evidence>
<dbReference type="InterPro" id="IPR004176">
    <property type="entry name" value="Clp_R_N"/>
</dbReference>
<dbReference type="InterPro" id="IPR036628">
    <property type="entry name" value="Clp_N_dom_sf"/>
</dbReference>
<dbReference type="InterPro" id="IPR028299">
    <property type="entry name" value="ClpA/B_CS2"/>
</dbReference>
<dbReference type="PANTHER" id="PTHR11638:SF18">
    <property type="entry name" value="HEAT SHOCK PROTEIN 104"/>
    <property type="match status" value="1"/>
</dbReference>
<evidence type="ECO:0000313" key="15">
    <source>
        <dbReference type="Proteomes" id="UP001152308"/>
    </source>
</evidence>